<dbReference type="RefSeq" id="WP_104424483.1">
    <property type="nucleotide sequence ID" value="NZ_PTIY01000011.1"/>
</dbReference>
<protein>
    <submittedName>
        <fullName evidence="2">Anti-sigma factor ChrR (Cupin superfamily)</fullName>
    </submittedName>
</protein>
<organism evidence="2 3">
    <name type="scientific">Methylobacter tundripaludum</name>
    <dbReference type="NCBI Taxonomy" id="173365"/>
    <lineage>
        <taxon>Bacteria</taxon>
        <taxon>Pseudomonadati</taxon>
        <taxon>Pseudomonadota</taxon>
        <taxon>Gammaproteobacteria</taxon>
        <taxon>Methylococcales</taxon>
        <taxon>Methylococcaceae</taxon>
        <taxon>Methylobacter</taxon>
    </lineage>
</organism>
<dbReference type="OrthoDB" id="9801227at2"/>
<dbReference type="InterPro" id="IPR025979">
    <property type="entry name" value="ChrR-like_cupin_dom"/>
</dbReference>
<name>A0A2S6GTR7_9GAMM</name>
<proteinExistence type="predicted"/>
<evidence type="ECO:0000313" key="3">
    <source>
        <dbReference type="Proteomes" id="UP000238071"/>
    </source>
</evidence>
<dbReference type="InterPro" id="IPR011051">
    <property type="entry name" value="RmlC_Cupin_sf"/>
</dbReference>
<dbReference type="SUPFAM" id="SSF51182">
    <property type="entry name" value="RmlC-like cupins"/>
    <property type="match status" value="2"/>
</dbReference>
<dbReference type="AlphaFoldDB" id="A0A2S6GTR7"/>
<reference evidence="2 3" key="1">
    <citation type="submission" date="2018-02" db="EMBL/GenBank/DDBJ databases">
        <title>Subsurface microbial communities from deep shales in Ohio and West Virginia, USA.</title>
        <authorList>
            <person name="Wrighton K."/>
        </authorList>
    </citation>
    <scope>NUCLEOTIDE SEQUENCE [LARGE SCALE GENOMIC DNA]</scope>
    <source>
        <strain evidence="2 3">OWC-G53F</strain>
    </source>
</reference>
<dbReference type="EMBL" id="PTIY01000011">
    <property type="protein sequence ID" value="PPK68642.1"/>
    <property type="molecule type" value="Genomic_DNA"/>
</dbReference>
<comment type="caution">
    <text evidence="2">The sequence shown here is derived from an EMBL/GenBank/DDBJ whole genome shotgun (WGS) entry which is preliminary data.</text>
</comment>
<gene>
    <name evidence="2" type="ORF">B0F88_11150</name>
</gene>
<dbReference type="CDD" id="cd20303">
    <property type="entry name" value="cupin_ChrR_1"/>
    <property type="match status" value="1"/>
</dbReference>
<dbReference type="InterPro" id="IPR014710">
    <property type="entry name" value="RmlC-like_jellyroll"/>
</dbReference>
<dbReference type="Pfam" id="PF12973">
    <property type="entry name" value="Cupin_7"/>
    <property type="match status" value="1"/>
</dbReference>
<dbReference type="Gene3D" id="2.60.120.10">
    <property type="entry name" value="Jelly Rolls"/>
    <property type="match status" value="1"/>
</dbReference>
<dbReference type="Proteomes" id="UP000238071">
    <property type="component" value="Unassembled WGS sequence"/>
</dbReference>
<evidence type="ECO:0000259" key="1">
    <source>
        <dbReference type="Pfam" id="PF12973"/>
    </source>
</evidence>
<evidence type="ECO:0000313" key="2">
    <source>
        <dbReference type="EMBL" id="PPK68642.1"/>
    </source>
</evidence>
<accession>A0A2S6GTR7</accession>
<sequence length="225" mass="25060">MKINADFAQRVVVHGKEMAWKDSPIAGVGRKMLDRIGDEVARATTLVRYDPGSWFSAHVHSGGEEFIVVEGVFEDEHGIYPAGSYIRNPPLTQHTPGSVKGCTIFVKLWQFDPDDRNPVRLNINSMKAKPVLERPGVSVIPLYQDTHEEVRVEVWQPGAKVNITATWGTELFVLEGSFEESGDHLQSQSWLRAPIDSKIVATAGSFGTRVWIKTGHLRFVNAPNN</sequence>
<keyword evidence="3" id="KW-1185">Reference proteome</keyword>
<feature type="domain" description="ChrR-like cupin" evidence="1">
    <location>
        <begin position="9"/>
        <end position="111"/>
    </location>
</feature>